<evidence type="ECO:0000256" key="1">
    <source>
        <dbReference type="SAM" id="SignalP"/>
    </source>
</evidence>
<dbReference type="Gene3D" id="2.140.10.20">
    <property type="entry name" value="C-terminal (heme d1) domain of cytochrome cd1-nitrite reductase"/>
    <property type="match status" value="1"/>
</dbReference>
<dbReference type="AlphaFoldDB" id="A0A547QA42"/>
<sequence>MRRVLALACLILGLISAPARAETDALRSTGNLGVIIERASGSVLIVDRTAHAILDRVEGFGDLSHASVVFSSDARFAFVFGRDGGLTRLDLLTGAITGRVMQAGNSIGGAISDDGALVAVANYKPGGVRVFDADTLEPVASYDTGAKTIGLVDLPGRRFAFTTWDTGETWIADLSAPDLEAVVIEGIGANPYDALLSPDGRSYIAGLFGEDGLTRLDMWDDTPEPQRILPGYGRGEEPLPVYKMPHLEGWAQAGDRFVLPAIGHHEVLWVDAKDFTEAGRTKVHGQPVFAVARPGGRQVWVNFAHPLNDTLQVLDTQSGEVIETLKPGPAVLHMEFSPRGNEVWVSVRDAGVVQVYDTESFELIAELPANDPSGIFFTARAHRLGL</sequence>
<dbReference type="Pfam" id="PF02239">
    <property type="entry name" value="Cytochrom_D1"/>
    <property type="match status" value="1"/>
</dbReference>
<keyword evidence="3" id="KW-1185">Reference proteome</keyword>
<dbReference type="PANTHER" id="PTHR47197:SF3">
    <property type="entry name" value="DIHYDRO-HEME D1 DEHYDROGENASE"/>
    <property type="match status" value="1"/>
</dbReference>
<dbReference type="InterPro" id="IPR051200">
    <property type="entry name" value="Host-pathogen_enzymatic-act"/>
</dbReference>
<dbReference type="InterPro" id="IPR011048">
    <property type="entry name" value="Haem_d1_sf"/>
</dbReference>
<protein>
    <submittedName>
        <fullName evidence="2">Protein nirF</fullName>
    </submittedName>
</protein>
<keyword evidence="1" id="KW-0732">Signal</keyword>
<proteinExistence type="predicted"/>
<dbReference type="PANTHER" id="PTHR47197">
    <property type="entry name" value="PROTEIN NIRF"/>
    <property type="match status" value="1"/>
</dbReference>
<feature type="chain" id="PRO_5021909700" evidence="1">
    <location>
        <begin position="22"/>
        <end position="386"/>
    </location>
</feature>
<gene>
    <name evidence="2" type="ORF">FEV53_01365</name>
</gene>
<dbReference type="Proteomes" id="UP000318590">
    <property type="component" value="Unassembled WGS sequence"/>
</dbReference>
<name>A0A547QA42_9RHOB</name>
<dbReference type="RefSeq" id="WP_142833025.1">
    <property type="nucleotide sequence ID" value="NZ_VFSV01000002.1"/>
</dbReference>
<dbReference type="InterPro" id="IPR003143">
    <property type="entry name" value="Cyt_cd1_C_sf"/>
</dbReference>
<dbReference type="EMBL" id="VFSV01000002">
    <property type="protein sequence ID" value="TRD23234.1"/>
    <property type="molecule type" value="Genomic_DNA"/>
</dbReference>
<dbReference type="CDD" id="cd20778">
    <property type="entry name" value="8prop_hemeD1_NirF"/>
    <property type="match status" value="1"/>
</dbReference>
<evidence type="ECO:0000313" key="3">
    <source>
        <dbReference type="Proteomes" id="UP000318590"/>
    </source>
</evidence>
<dbReference type="OrthoDB" id="145213at2"/>
<dbReference type="SUPFAM" id="SSF51004">
    <property type="entry name" value="C-terminal (heme d1) domain of cytochrome cd1-nitrite reductase"/>
    <property type="match status" value="1"/>
</dbReference>
<evidence type="ECO:0000313" key="2">
    <source>
        <dbReference type="EMBL" id="TRD23234.1"/>
    </source>
</evidence>
<comment type="caution">
    <text evidence="2">The sequence shown here is derived from an EMBL/GenBank/DDBJ whole genome shotgun (WGS) entry which is preliminary data.</text>
</comment>
<reference evidence="2 3" key="1">
    <citation type="submission" date="2019-06" db="EMBL/GenBank/DDBJ databases">
        <title>Paenimaribius caenipelagi gen. nov., sp. nov., isolated from a tidal flat.</title>
        <authorList>
            <person name="Yoon J.-H."/>
        </authorList>
    </citation>
    <scope>NUCLEOTIDE SEQUENCE [LARGE SCALE GENOMIC DNA]</scope>
    <source>
        <strain evidence="2 3">JBTF-M29</strain>
    </source>
</reference>
<feature type="signal peptide" evidence="1">
    <location>
        <begin position="1"/>
        <end position="21"/>
    </location>
</feature>
<organism evidence="2 3">
    <name type="scientific">Palleronia caenipelagi</name>
    <dbReference type="NCBI Taxonomy" id="2489174"/>
    <lineage>
        <taxon>Bacteria</taxon>
        <taxon>Pseudomonadati</taxon>
        <taxon>Pseudomonadota</taxon>
        <taxon>Alphaproteobacteria</taxon>
        <taxon>Rhodobacterales</taxon>
        <taxon>Roseobacteraceae</taxon>
        <taxon>Palleronia</taxon>
    </lineage>
</organism>
<accession>A0A547QA42</accession>